<dbReference type="EMBL" id="JAJUWU010000009">
    <property type="protein sequence ID" value="MCE7028485.1"/>
    <property type="molecule type" value="Genomic_DNA"/>
</dbReference>
<dbReference type="AlphaFoldDB" id="A0A9X1NZ46"/>
<dbReference type="InterPro" id="IPR036514">
    <property type="entry name" value="SGNH_hydro_sf"/>
</dbReference>
<comment type="caution">
    <text evidence="1">The sequence shown here is derived from an EMBL/GenBank/DDBJ whole genome shotgun (WGS) entry which is preliminary data.</text>
</comment>
<protein>
    <submittedName>
        <fullName evidence="1">SGNH/GDSL hydrolase family protein</fullName>
    </submittedName>
</protein>
<dbReference type="GO" id="GO:0016788">
    <property type="term" value="F:hydrolase activity, acting on ester bonds"/>
    <property type="evidence" value="ECO:0007669"/>
    <property type="project" value="UniProtKB-ARBA"/>
</dbReference>
<reference evidence="1" key="1">
    <citation type="submission" date="2022-01" db="EMBL/GenBank/DDBJ databases">
        <title>Jiella avicenniae sp. nov., a novel endophytic bacterium isolated from bark of Avicennia marina.</title>
        <authorList>
            <person name="Tuo L."/>
        </authorList>
    </citation>
    <scope>NUCLEOTIDE SEQUENCE</scope>
    <source>
        <strain evidence="1">CBK1P-4</strain>
    </source>
</reference>
<dbReference type="SUPFAM" id="SSF52266">
    <property type="entry name" value="SGNH hydrolase"/>
    <property type="match status" value="1"/>
</dbReference>
<dbReference type="Proteomes" id="UP001139035">
    <property type="component" value="Unassembled WGS sequence"/>
</dbReference>
<organism evidence="1 2">
    <name type="scientific">Jiella avicenniae</name>
    <dbReference type="NCBI Taxonomy" id="2907202"/>
    <lineage>
        <taxon>Bacteria</taxon>
        <taxon>Pseudomonadati</taxon>
        <taxon>Pseudomonadota</taxon>
        <taxon>Alphaproteobacteria</taxon>
        <taxon>Hyphomicrobiales</taxon>
        <taxon>Aurantimonadaceae</taxon>
        <taxon>Jiella</taxon>
    </lineage>
</organism>
<evidence type="ECO:0000313" key="1">
    <source>
        <dbReference type="EMBL" id="MCE7028485.1"/>
    </source>
</evidence>
<gene>
    <name evidence="1" type="ORF">LZD57_10835</name>
</gene>
<name>A0A9X1NZ46_9HYPH</name>
<accession>A0A9X1NZ46</accession>
<keyword evidence="1" id="KW-0378">Hydrolase</keyword>
<dbReference type="Gene3D" id="3.40.50.1110">
    <property type="entry name" value="SGNH hydrolase"/>
    <property type="match status" value="1"/>
</dbReference>
<proteinExistence type="predicted"/>
<keyword evidence="2" id="KW-1185">Reference proteome</keyword>
<evidence type="ECO:0000313" key="2">
    <source>
        <dbReference type="Proteomes" id="UP001139035"/>
    </source>
</evidence>
<sequence>MSSTVNLPSSATVSELVGNADVSGVKTTVRVAYDDLSAQLLASGPLSDTIEALSAAVGDPDALQDILDAISSNLQLETRLNTTIDGTVAAGLPSLSVTTKTSVGTTGHTDSIADNTFFWSPMIDGALTDRYLTGLDISVAAATTGKAIVVSPGNVVSAEVALNLPSSGVNALTLDRPIFVPAGGRVFVQIAAGFHYSTGASGSSVFFAASDYNGTVGDTVGFSGTNTPLLDLVLRFSVPVGTPLASRVAANEVKSAKVFAGLPSADSTGAATGTWGIGAPAITVFEKAYDGGVDIASGDVITAIFADLIAAATCDHFLFMICKRATSVGDGAYDFGASGPAIRVARRTPAQLGLTPGVGATARVSIPVDPVIVEAGQSYFIFVASWGANQLSRVSMGLGNQASTDPRQRRRGRYTGLTSATATPTTNVTALFQGAVGFTYAKSATSEGLGFDTVDAEIASATIGVTGTTYTASGTIEQSGGNTAFSGSGSVSLAASGNARYDLLYVDMTSGAMGVQTGTETPAAPGEYIPAIASQSRRAVAHLRVSDSVVTHVPVWDLQDHEPRDLIEALRVERERSRRCLPKTIAKIRRGDPLHIVVMSDSILACQSSAPSKATPNGATRDRPEYFSANIPSALVDSKPKYTAVELGRADDGAGSVHVAETFVWKTVRELQTRGITVTYDNFGVGGAATADVVTDAGAPVDSGGGVYWLDNAVALGGDLVILHFGMNEIANAGTAGRMFHIINTYKNDGREVIVSGVPRRQGNVDVGWRYTNQALARVARFTQSAFLSDLSIYEDTYLGAIGITLADVCSANNFNHPGFVENGARGRALTRLLVG</sequence>